<dbReference type="Gene3D" id="3.40.50.300">
    <property type="entry name" value="P-loop containing nucleotide triphosphate hydrolases"/>
    <property type="match status" value="1"/>
</dbReference>
<evidence type="ECO:0008006" key="2">
    <source>
        <dbReference type="Google" id="ProtNLM"/>
    </source>
</evidence>
<proteinExistence type="predicted"/>
<dbReference type="AlphaFoldDB" id="A0A381UDU5"/>
<gene>
    <name evidence="1" type="ORF">METZ01_LOCUS79230</name>
</gene>
<dbReference type="InterPro" id="IPR027417">
    <property type="entry name" value="P-loop_NTPase"/>
</dbReference>
<organism evidence="1">
    <name type="scientific">marine metagenome</name>
    <dbReference type="NCBI Taxonomy" id="408172"/>
    <lineage>
        <taxon>unclassified sequences</taxon>
        <taxon>metagenomes</taxon>
        <taxon>ecological metagenomes</taxon>
    </lineage>
</organism>
<reference evidence="1" key="1">
    <citation type="submission" date="2018-05" db="EMBL/GenBank/DDBJ databases">
        <authorList>
            <person name="Lanie J.A."/>
            <person name="Ng W.-L."/>
            <person name="Kazmierczak K.M."/>
            <person name="Andrzejewski T.M."/>
            <person name="Davidsen T.M."/>
            <person name="Wayne K.J."/>
            <person name="Tettelin H."/>
            <person name="Glass J.I."/>
            <person name="Rusch D."/>
            <person name="Podicherti R."/>
            <person name="Tsui H.-C.T."/>
            <person name="Winkler M.E."/>
        </authorList>
    </citation>
    <scope>NUCLEOTIDE SEQUENCE</scope>
</reference>
<dbReference type="EMBL" id="UINC01006246">
    <property type="protein sequence ID" value="SVA26376.1"/>
    <property type="molecule type" value="Genomic_DNA"/>
</dbReference>
<dbReference type="SUPFAM" id="SSF52540">
    <property type="entry name" value="P-loop containing nucleoside triphosphate hydrolases"/>
    <property type="match status" value="1"/>
</dbReference>
<evidence type="ECO:0000313" key="1">
    <source>
        <dbReference type="EMBL" id="SVA26376.1"/>
    </source>
</evidence>
<dbReference type="Pfam" id="PF13238">
    <property type="entry name" value="AAA_18"/>
    <property type="match status" value="1"/>
</dbReference>
<name>A0A381UDU5_9ZZZZ</name>
<sequence length="164" mass="19192">MKILICGLPGSGKTWLAERLVKNINNCAWYNADFLRKYSNDWDFSEQGRIRQANRMRTFADFEVKNGRWVICDFVAPTKKSREIFDPHYIIWLDTIEQGRVVSEKINELKNIKNLPFDVNSLATSKAFDETTKIFDPPEKTDKQIKSFLNDEEIKKIADELIKI</sequence>
<protein>
    <recommendedName>
        <fullName evidence="2">Adenylyl-sulfate kinase</fullName>
    </recommendedName>
</protein>
<accession>A0A381UDU5</accession>